<feature type="domain" description="DHHA1" evidence="7">
    <location>
        <begin position="377"/>
        <end position="464"/>
    </location>
</feature>
<sequence length="586" mass="66203">MLVIWKILPKISENFVKQYPQYNRVILQLLSNRNLKDQADIRKFLYPNYKDLLDPFLFKQMEAAVNLIIQHIKAGSKIIVYGDYDADGITAATVLVETLVIFKAQVDVYIPDRVSEGYGLNKKAINELAQAGAKLIITVDNGIRNREEVEYLKQLGLDIVITDHHEVPQDKNAWPVSLIINQMAEDYPFKFLAGVGVAFKVALALIKKSKLAEEYKERLEEKILDLVAVGTVADCVSLIGENRILVQAGLKILNQKRRIGLTELINIAQINSADKLINAWNIGWQIAPRLNSAGRLEHANTAFRLLITKDKKEAQTIAKKLNDQNSQRQKITDEIVEYCRQQIDQRAVDDKILIITSPNLAGASKLTSDETGREDNQSWPEGVIGLVAGRLCEQYSEPAIVITQYEGEIKGSGRSIEEFDITQAIEQFKNNFTKFGGHAAACGFTLKSPADLVEFSQKLKQLANDRLQGIDLTPKLMIEAELLLADIDEELVQRLEDFEPFGEDNPRPKFVSFNLTIMDKVIMGANSQHIKFRFNNFWALAFGQTEKWGNLKIGDKVDLVYYLEFNEFNGHKAIQLKVIDIKSHNS</sequence>
<feature type="domain" description="RecJ OB" evidence="8">
    <location>
        <begin position="478"/>
        <end position="580"/>
    </location>
</feature>
<organism evidence="9 10">
    <name type="scientific">Candidatus Falkowbacteria bacterium CG_4_9_14_3_um_filter_38_19</name>
    <dbReference type="NCBI Taxonomy" id="1974559"/>
    <lineage>
        <taxon>Bacteria</taxon>
        <taxon>Candidatus Falkowiibacteriota</taxon>
    </lineage>
</organism>
<gene>
    <name evidence="9" type="primary">recJ</name>
    <name evidence="9" type="ORF">CO116_03555</name>
</gene>
<dbReference type="GO" id="GO:0008409">
    <property type="term" value="F:5'-3' exonuclease activity"/>
    <property type="evidence" value="ECO:0007669"/>
    <property type="project" value="InterPro"/>
</dbReference>
<dbReference type="Gene3D" id="2.40.50.460">
    <property type="match status" value="1"/>
</dbReference>
<evidence type="ECO:0000256" key="3">
    <source>
        <dbReference type="ARBA" id="ARBA00022722"/>
    </source>
</evidence>
<dbReference type="SUPFAM" id="SSF64182">
    <property type="entry name" value="DHH phosphoesterases"/>
    <property type="match status" value="1"/>
</dbReference>
<dbReference type="InterPro" id="IPR051673">
    <property type="entry name" value="SSDNA_exonuclease_RecJ"/>
</dbReference>
<dbReference type="NCBIfam" id="TIGR00644">
    <property type="entry name" value="recJ"/>
    <property type="match status" value="1"/>
</dbReference>
<feature type="domain" description="DDH" evidence="6">
    <location>
        <begin position="77"/>
        <end position="231"/>
    </location>
</feature>
<evidence type="ECO:0000256" key="2">
    <source>
        <dbReference type="ARBA" id="ARBA00019841"/>
    </source>
</evidence>
<comment type="caution">
    <text evidence="9">The sequence shown here is derived from an EMBL/GenBank/DDBJ whole genome shotgun (WGS) entry which is preliminary data.</text>
</comment>
<evidence type="ECO:0000256" key="4">
    <source>
        <dbReference type="ARBA" id="ARBA00022801"/>
    </source>
</evidence>
<comment type="similarity">
    <text evidence="1">Belongs to the RecJ family.</text>
</comment>
<dbReference type="InterPro" id="IPR041122">
    <property type="entry name" value="RecJ_OB"/>
</dbReference>
<dbReference type="Pfam" id="PF01368">
    <property type="entry name" value="DHH"/>
    <property type="match status" value="1"/>
</dbReference>
<reference evidence="10" key="1">
    <citation type="submission" date="2017-09" db="EMBL/GenBank/DDBJ databases">
        <title>Depth-based differentiation of microbial function through sediment-hosted aquifers and enrichment of novel symbionts in the deep terrestrial subsurface.</title>
        <authorList>
            <person name="Probst A.J."/>
            <person name="Ladd B."/>
            <person name="Jarett J.K."/>
            <person name="Geller-Mcgrath D.E."/>
            <person name="Sieber C.M.K."/>
            <person name="Emerson J.B."/>
            <person name="Anantharaman K."/>
            <person name="Thomas B.C."/>
            <person name="Malmstrom R."/>
            <person name="Stieglmeier M."/>
            <person name="Klingl A."/>
            <person name="Woyke T."/>
            <person name="Ryan C.M."/>
            <person name="Banfield J.F."/>
        </authorList>
    </citation>
    <scope>NUCLEOTIDE SEQUENCE [LARGE SCALE GENOMIC DNA]</scope>
</reference>
<evidence type="ECO:0000256" key="1">
    <source>
        <dbReference type="ARBA" id="ARBA00005915"/>
    </source>
</evidence>
<dbReference type="InterPro" id="IPR003156">
    <property type="entry name" value="DHHA1_dom"/>
</dbReference>
<proteinExistence type="inferred from homology"/>
<evidence type="ECO:0000313" key="10">
    <source>
        <dbReference type="Proteomes" id="UP000230611"/>
    </source>
</evidence>
<dbReference type="Proteomes" id="UP000230611">
    <property type="component" value="Unassembled WGS sequence"/>
</dbReference>
<dbReference type="EMBL" id="PFUO01000164">
    <property type="protein sequence ID" value="PJB15543.1"/>
    <property type="molecule type" value="Genomic_DNA"/>
</dbReference>
<dbReference type="GO" id="GO:0006281">
    <property type="term" value="P:DNA repair"/>
    <property type="evidence" value="ECO:0007669"/>
    <property type="project" value="InterPro"/>
</dbReference>
<evidence type="ECO:0000259" key="6">
    <source>
        <dbReference type="Pfam" id="PF01368"/>
    </source>
</evidence>
<evidence type="ECO:0000259" key="7">
    <source>
        <dbReference type="Pfam" id="PF02272"/>
    </source>
</evidence>
<dbReference type="GO" id="GO:0006310">
    <property type="term" value="P:DNA recombination"/>
    <property type="evidence" value="ECO:0007669"/>
    <property type="project" value="InterPro"/>
</dbReference>
<dbReference type="AlphaFoldDB" id="A0A2M8AD84"/>
<dbReference type="InterPro" id="IPR001667">
    <property type="entry name" value="DDH_dom"/>
</dbReference>
<accession>A0A2M8AD84</accession>
<name>A0A2M8AD84_9BACT</name>
<dbReference type="PANTHER" id="PTHR30255">
    <property type="entry name" value="SINGLE-STRANDED-DNA-SPECIFIC EXONUCLEASE RECJ"/>
    <property type="match status" value="1"/>
</dbReference>
<dbReference type="Pfam" id="PF02272">
    <property type="entry name" value="DHHA1"/>
    <property type="match status" value="1"/>
</dbReference>
<dbReference type="PANTHER" id="PTHR30255:SF2">
    <property type="entry name" value="SINGLE-STRANDED-DNA-SPECIFIC EXONUCLEASE RECJ"/>
    <property type="match status" value="1"/>
</dbReference>
<protein>
    <recommendedName>
        <fullName evidence="2">Single-stranded-DNA-specific exonuclease RecJ</fullName>
    </recommendedName>
</protein>
<keyword evidence="5 9" id="KW-0269">Exonuclease</keyword>
<dbReference type="InterPro" id="IPR038763">
    <property type="entry name" value="DHH_sf"/>
</dbReference>
<evidence type="ECO:0000259" key="8">
    <source>
        <dbReference type="Pfam" id="PF17768"/>
    </source>
</evidence>
<dbReference type="GO" id="GO:0003676">
    <property type="term" value="F:nucleic acid binding"/>
    <property type="evidence" value="ECO:0007669"/>
    <property type="project" value="InterPro"/>
</dbReference>
<dbReference type="Gene3D" id="3.90.1640.30">
    <property type="match status" value="1"/>
</dbReference>
<keyword evidence="4" id="KW-0378">Hydrolase</keyword>
<dbReference type="Pfam" id="PF17768">
    <property type="entry name" value="RecJ_OB"/>
    <property type="match status" value="1"/>
</dbReference>
<evidence type="ECO:0000313" key="9">
    <source>
        <dbReference type="EMBL" id="PJB15543.1"/>
    </source>
</evidence>
<evidence type="ECO:0000256" key="5">
    <source>
        <dbReference type="ARBA" id="ARBA00022839"/>
    </source>
</evidence>
<keyword evidence="3" id="KW-0540">Nuclease</keyword>
<dbReference type="InterPro" id="IPR004610">
    <property type="entry name" value="RecJ"/>
</dbReference>